<dbReference type="GO" id="GO:0003755">
    <property type="term" value="F:peptidyl-prolyl cis-trans isomerase activity"/>
    <property type="evidence" value="ECO:0007669"/>
    <property type="project" value="UniProtKB-KW"/>
</dbReference>
<evidence type="ECO:0000256" key="4">
    <source>
        <dbReference type="ARBA" id="ARBA00023235"/>
    </source>
</evidence>
<evidence type="ECO:0000256" key="5">
    <source>
        <dbReference type="PROSITE-ProRule" id="PRU00277"/>
    </source>
</evidence>
<gene>
    <name evidence="8" type="ORF">RMAR00112_LOCUS16774</name>
</gene>
<evidence type="ECO:0000256" key="2">
    <source>
        <dbReference type="ARBA" id="ARBA00013194"/>
    </source>
</evidence>
<dbReference type="InterPro" id="IPR001179">
    <property type="entry name" value="PPIase_FKBP_dom"/>
</dbReference>
<evidence type="ECO:0000259" key="7">
    <source>
        <dbReference type="PROSITE" id="PS50059"/>
    </source>
</evidence>
<comment type="catalytic activity">
    <reaction evidence="1 5">
        <text>[protein]-peptidylproline (omega=180) = [protein]-peptidylproline (omega=0)</text>
        <dbReference type="Rhea" id="RHEA:16237"/>
        <dbReference type="Rhea" id="RHEA-COMP:10747"/>
        <dbReference type="Rhea" id="RHEA-COMP:10748"/>
        <dbReference type="ChEBI" id="CHEBI:83833"/>
        <dbReference type="ChEBI" id="CHEBI:83834"/>
        <dbReference type="EC" id="5.2.1.8"/>
    </reaction>
</comment>
<feature type="domain" description="PPIase FKBP-type" evidence="7">
    <location>
        <begin position="109"/>
        <end position="214"/>
    </location>
</feature>
<dbReference type="SUPFAM" id="SSF54534">
    <property type="entry name" value="FKBP-like"/>
    <property type="match status" value="1"/>
</dbReference>
<dbReference type="PROSITE" id="PS51318">
    <property type="entry name" value="TAT"/>
    <property type="match status" value="1"/>
</dbReference>
<evidence type="ECO:0000313" key="8">
    <source>
        <dbReference type="EMBL" id="CAE0048777.1"/>
    </source>
</evidence>
<evidence type="ECO:0000256" key="6">
    <source>
        <dbReference type="SAM" id="MobiDB-lite"/>
    </source>
</evidence>
<proteinExistence type="predicted"/>
<dbReference type="PROSITE" id="PS50059">
    <property type="entry name" value="FKBP_PPIASE"/>
    <property type="match status" value="1"/>
</dbReference>
<organism evidence="8">
    <name type="scientific">Rhodosorus marinus</name>
    <dbReference type="NCBI Taxonomy" id="101924"/>
    <lineage>
        <taxon>Eukaryota</taxon>
        <taxon>Rhodophyta</taxon>
        <taxon>Stylonematophyceae</taxon>
        <taxon>Stylonematales</taxon>
        <taxon>Stylonemataceae</taxon>
        <taxon>Rhodosorus</taxon>
    </lineage>
</organism>
<sequence>MLPRNCSLISMEAFCSITCGLSHGRARPETCSRRDLLRAGTVLVVGVGLGLLAPGSGKAQAASNSLEFPELRALDDSKKESRLPEFRKLVDGVKVQDIAEGEGPSVEDGSRVAVHYVIRRSNGYFVDASYGFDRFDTFSFTSGSGDVIKGFDIGTKGMKPGGRRRLLVSPDQGYKTGTSKTSPGPIPPDWGNRRALTAHASEPLLFEVQVVKVR</sequence>
<accession>A0A7S2ZRA3</accession>
<dbReference type="EMBL" id="HBHW01021902">
    <property type="protein sequence ID" value="CAE0048777.1"/>
    <property type="molecule type" value="Transcribed_RNA"/>
</dbReference>
<feature type="region of interest" description="Disordered" evidence="6">
    <location>
        <begin position="161"/>
        <end position="188"/>
    </location>
</feature>
<dbReference type="Gene3D" id="3.10.50.40">
    <property type="match status" value="1"/>
</dbReference>
<reference evidence="8" key="1">
    <citation type="submission" date="2021-01" db="EMBL/GenBank/DDBJ databases">
        <authorList>
            <person name="Corre E."/>
            <person name="Pelletier E."/>
            <person name="Niang G."/>
            <person name="Scheremetjew M."/>
            <person name="Finn R."/>
            <person name="Kale V."/>
            <person name="Holt S."/>
            <person name="Cochrane G."/>
            <person name="Meng A."/>
            <person name="Brown T."/>
            <person name="Cohen L."/>
        </authorList>
    </citation>
    <scope>NUCLEOTIDE SEQUENCE</scope>
    <source>
        <strain evidence="8">CCMP 769</strain>
    </source>
</reference>
<dbReference type="PANTHER" id="PTHR43811:SF26">
    <property type="entry name" value="PEPTIDYL-PROLYL CIS-TRANS ISOMERASE FKBP16-1, CHLOROPLASTIC"/>
    <property type="match status" value="1"/>
</dbReference>
<keyword evidence="4 5" id="KW-0413">Isomerase</keyword>
<dbReference type="InterPro" id="IPR006311">
    <property type="entry name" value="TAT_signal"/>
</dbReference>
<dbReference type="Pfam" id="PF00254">
    <property type="entry name" value="FKBP_C"/>
    <property type="match status" value="1"/>
</dbReference>
<dbReference type="PANTHER" id="PTHR43811">
    <property type="entry name" value="FKBP-TYPE PEPTIDYL-PROLYL CIS-TRANS ISOMERASE FKPA"/>
    <property type="match status" value="1"/>
</dbReference>
<dbReference type="NCBIfam" id="TIGR01409">
    <property type="entry name" value="TAT_signal_seq"/>
    <property type="match status" value="1"/>
</dbReference>
<dbReference type="AlphaFoldDB" id="A0A7S2ZRA3"/>
<evidence type="ECO:0000256" key="3">
    <source>
        <dbReference type="ARBA" id="ARBA00023110"/>
    </source>
</evidence>
<name>A0A7S2ZRA3_9RHOD</name>
<evidence type="ECO:0000256" key="1">
    <source>
        <dbReference type="ARBA" id="ARBA00000971"/>
    </source>
</evidence>
<keyword evidence="3 5" id="KW-0697">Rotamase</keyword>
<dbReference type="EC" id="5.2.1.8" evidence="2 5"/>
<dbReference type="InterPro" id="IPR019546">
    <property type="entry name" value="TAT_signal_bac_arc"/>
</dbReference>
<protein>
    <recommendedName>
        <fullName evidence="2 5">peptidylprolyl isomerase</fullName>
        <ecNumber evidence="2 5">5.2.1.8</ecNumber>
    </recommendedName>
</protein>
<dbReference type="InterPro" id="IPR046357">
    <property type="entry name" value="PPIase_dom_sf"/>
</dbReference>